<dbReference type="PANTHER" id="PTHR30543">
    <property type="entry name" value="CHROMATE REDUCTASE"/>
    <property type="match status" value="1"/>
</dbReference>
<keyword evidence="3" id="KW-1185">Reference proteome</keyword>
<sequence>MGAVRRKIHAARQLARFQGAVQQKGLSRAARRHKLGATRKRRLPLMWRPPDMTDRPKLLGISGSLRSGSYSTAVLEALKAALAPTIDFTVLTLNDVPLYNEDEDGATQPEGAASLRAKIAAADGVLFVSPEYNYGPSGAMKNAVDWGSRPYAKGSLLGKPVLVVTSSPGSTGGIRAQGQLRESLSAAGARVVAYPHLAIPNVADKVKDGAFTDEKTSKFLTGGVNALVKEIHLLAAHAKAG</sequence>
<dbReference type="InterPro" id="IPR050712">
    <property type="entry name" value="NAD(P)H-dep_reductase"/>
</dbReference>
<name>A0A4R1IC00_ANCAQ</name>
<dbReference type="GO" id="GO:0005829">
    <property type="term" value="C:cytosol"/>
    <property type="evidence" value="ECO:0007669"/>
    <property type="project" value="TreeGrafter"/>
</dbReference>
<dbReference type="Pfam" id="PF03358">
    <property type="entry name" value="FMN_red"/>
    <property type="match status" value="1"/>
</dbReference>
<dbReference type="EMBL" id="SMFY01000001">
    <property type="protein sequence ID" value="TCK31280.1"/>
    <property type="molecule type" value="Genomic_DNA"/>
</dbReference>
<accession>A0A4R1IC00</accession>
<dbReference type="Gene3D" id="3.40.50.360">
    <property type="match status" value="1"/>
</dbReference>
<reference evidence="2 3" key="1">
    <citation type="submission" date="2019-03" db="EMBL/GenBank/DDBJ databases">
        <title>Genomic Encyclopedia of Type Strains, Phase IV (KMG-IV): sequencing the most valuable type-strain genomes for metagenomic binning, comparative biology and taxonomic classification.</title>
        <authorList>
            <person name="Goeker M."/>
        </authorList>
    </citation>
    <scope>NUCLEOTIDE SEQUENCE [LARGE SCALE GENOMIC DNA]</scope>
    <source>
        <strain evidence="2 3">DSM 101</strain>
    </source>
</reference>
<evidence type="ECO:0000313" key="2">
    <source>
        <dbReference type="EMBL" id="TCK31280.1"/>
    </source>
</evidence>
<dbReference type="GO" id="GO:0010181">
    <property type="term" value="F:FMN binding"/>
    <property type="evidence" value="ECO:0007669"/>
    <property type="project" value="TreeGrafter"/>
</dbReference>
<evidence type="ECO:0000313" key="3">
    <source>
        <dbReference type="Proteomes" id="UP000295030"/>
    </source>
</evidence>
<dbReference type="InterPro" id="IPR005025">
    <property type="entry name" value="FMN_Rdtase-like_dom"/>
</dbReference>
<dbReference type="AlphaFoldDB" id="A0A4R1IC00"/>
<protein>
    <submittedName>
        <fullName evidence="2">Chromate reductase</fullName>
    </submittedName>
</protein>
<evidence type="ECO:0000259" key="1">
    <source>
        <dbReference type="Pfam" id="PF03358"/>
    </source>
</evidence>
<dbReference type="SUPFAM" id="SSF52218">
    <property type="entry name" value="Flavoproteins"/>
    <property type="match status" value="1"/>
</dbReference>
<dbReference type="InterPro" id="IPR029039">
    <property type="entry name" value="Flavoprotein-like_sf"/>
</dbReference>
<gene>
    <name evidence="2" type="ORF">EV667_1388</name>
</gene>
<feature type="domain" description="NADPH-dependent FMN reductase-like" evidence="1">
    <location>
        <begin position="56"/>
        <end position="202"/>
    </location>
</feature>
<dbReference type="PANTHER" id="PTHR30543:SF21">
    <property type="entry name" value="NAD(P)H-DEPENDENT FMN REDUCTASE LOT6"/>
    <property type="match status" value="1"/>
</dbReference>
<dbReference type="Proteomes" id="UP000295030">
    <property type="component" value="Unassembled WGS sequence"/>
</dbReference>
<comment type="caution">
    <text evidence="2">The sequence shown here is derived from an EMBL/GenBank/DDBJ whole genome shotgun (WGS) entry which is preliminary data.</text>
</comment>
<dbReference type="GO" id="GO:0016491">
    <property type="term" value="F:oxidoreductase activity"/>
    <property type="evidence" value="ECO:0007669"/>
    <property type="project" value="InterPro"/>
</dbReference>
<proteinExistence type="predicted"/>
<organism evidence="2 3">
    <name type="scientific">Ancylobacter aquaticus</name>
    <dbReference type="NCBI Taxonomy" id="100"/>
    <lineage>
        <taxon>Bacteria</taxon>
        <taxon>Pseudomonadati</taxon>
        <taxon>Pseudomonadota</taxon>
        <taxon>Alphaproteobacteria</taxon>
        <taxon>Hyphomicrobiales</taxon>
        <taxon>Xanthobacteraceae</taxon>
        <taxon>Ancylobacter</taxon>
    </lineage>
</organism>